<reference evidence="2" key="3">
    <citation type="submission" date="2023-11" db="EMBL/GenBank/DDBJ databases">
        <authorList>
            <person name="Beijen E."/>
            <person name="Ohm R.A."/>
        </authorList>
    </citation>
    <scope>NUCLEOTIDE SEQUENCE</scope>
    <source>
        <strain evidence="2">CBS 150709</strain>
    </source>
</reference>
<feature type="compositionally biased region" description="Low complexity" evidence="1">
    <location>
        <begin position="97"/>
        <end position="114"/>
    </location>
</feature>
<evidence type="ECO:0008006" key="6">
    <source>
        <dbReference type="Google" id="ProtNLM"/>
    </source>
</evidence>
<feature type="compositionally biased region" description="Low complexity" evidence="1">
    <location>
        <begin position="279"/>
        <end position="301"/>
    </location>
</feature>
<evidence type="ECO:0000313" key="5">
    <source>
        <dbReference type="Proteomes" id="UP001287286"/>
    </source>
</evidence>
<evidence type="ECO:0000313" key="3">
    <source>
        <dbReference type="EMBL" id="PWI70778.1"/>
    </source>
</evidence>
<dbReference type="Gene3D" id="3.40.50.11960">
    <property type="match status" value="1"/>
</dbReference>
<dbReference type="EMBL" id="LCWV01000008">
    <property type="protein sequence ID" value="PWI70778.1"/>
    <property type="molecule type" value="Genomic_DNA"/>
</dbReference>
<feature type="region of interest" description="Disordered" evidence="1">
    <location>
        <begin position="279"/>
        <end position="323"/>
    </location>
</feature>
<keyword evidence="5" id="KW-1185">Reference proteome</keyword>
<reference evidence="3 4" key="2">
    <citation type="journal article" date="2016" name="Front. Microbiol.">
        <title>Genome and transcriptome sequences reveal the specific parasitism of the nematophagous Purpureocillium lilacinum 36-1.</title>
        <authorList>
            <person name="Xie J."/>
            <person name="Li S."/>
            <person name="Mo C."/>
            <person name="Xiao X."/>
            <person name="Peng D."/>
            <person name="Wang G."/>
            <person name="Xiao Y."/>
        </authorList>
    </citation>
    <scope>NUCLEOTIDE SEQUENCE [LARGE SCALE GENOMIC DNA]</scope>
    <source>
        <strain evidence="3 4">36-1</strain>
    </source>
</reference>
<dbReference type="Pfam" id="PF10199">
    <property type="entry name" value="Adaptin_binding"/>
    <property type="match status" value="1"/>
</dbReference>
<dbReference type="EMBL" id="JAWRVI010000015">
    <property type="protein sequence ID" value="KAK4090456.1"/>
    <property type="molecule type" value="Genomic_DNA"/>
</dbReference>
<dbReference type="AlphaFoldDB" id="A0A2U3E8D0"/>
<dbReference type="Proteomes" id="UP001287286">
    <property type="component" value="Unassembled WGS sequence"/>
</dbReference>
<name>A0A2U3E8D0_PURLI</name>
<comment type="caution">
    <text evidence="3">The sequence shown here is derived from an EMBL/GenBank/DDBJ whole genome shotgun (WGS) entry which is preliminary data.</text>
</comment>
<accession>A0A2U3E8D0</accession>
<dbReference type="PANTHER" id="PTHR28043">
    <property type="entry name" value="INCREASED RECOMBINATION CENTERS PROTEIN 6"/>
    <property type="match status" value="1"/>
</dbReference>
<feature type="region of interest" description="Disordered" evidence="1">
    <location>
        <begin position="61"/>
        <end position="114"/>
    </location>
</feature>
<evidence type="ECO:0000313" key="2">
    <source>
        <dbReference type="EMBL" id="KAK4090456.1"/>
    </source>
</evidence>
<dbReference type="GO" id="GO:0016192">
    <property type="term" value="P:vesicle-mediated transport"/>
    <property type="evidence" value="ECO:0007669"/>
    <property type="project" value="InterPro"/>
</dbReference>
<dbReference type="GO" id="GO:0030674">
    <property type="term" value="F:protein-macromolecule adaptor activity"/>
    <property type="evidence" value="ECO:0007669"/>
    <property type="project" value="TreeGrafter"/>
</dbReference>
<feature type="region of interest" description="Disordered" evidence="1">
    <location>
        <begin position="484"/>
        <end position="533"/>
    </location>
</feature>
<feature type="compositionally biased region" description="Acidic residues" evidence="1">
    <location>
        <begin position="488"/>
        <end position="498"/>
    </location>
</feature>
<dbReference type="PANTHER" id="PTHR28043:SF1">
    <property type="entry name" value="INCREASED RECOMBINATION CENTERS PROTEIN 6"/>
    <property type="match status" value="1"/>
</dbReference>
<protein>
    <recommendedName>
        <fullName evidence="6">Alpha and gamma adaptin binding protein p34</fullName>
    </recommendedName>
</protein>
<reference evidence="3" key="1">
    <citation type="submission" date="2015-05" db="EMBL/GenBank/DDBJ databases">
        <authorList>
            <person name="Wang D.B."/>
            <person name="Wang M."/>
        </authorList>
    </citation>
    <scope>NUCLEOTIDE SEQUENCE</scope>
    <source>
        <strain evidence="3">36-1</strain>
    </source>
</reference>
<feature type="region of interest" description="Disordered" evidence="1">
    <location>
        <begin position="1"/>
        <end position="33"/>
    </location>
</feature>
<sequence>MSDPPPRRRRPTANHFGQRFQSSSTSQPHLTSHRIASHRITPRYASSHRNHLPRCQLTYLPATARDSPRASKLQLLTSPRHTPDTHTYRAAQRRPRTGVPATTPPVSTSSYPSVSTEESCAEITHGPHARPSIPRLLGGFRRLIGTPTMEVPNPRRVLAVSLESQAAHLSAFIKELTGQIPSPAGPESSLAGTTHDLSLTTRYYRATVPVWLDLVAAAAQDEGKGADAAAAQVLDPAESRTTAAADWAASFLSEEAREVLAVLGAVVIVFAVPPLRAPAATTAASPETATTTTEPTKAGATSGKEREERGPSPNELGSAGPDAAQQVKELIHHVGRVLGDGLGGWEWDGVRIAVGVGGPSPATGGGIDDGYGAAGEWDEVCADAGMEFVHVPSWAAASAPGDRNEFGEKSGMERVREALEANDWEGDGDGTGGMDEFGAFEGSGGGAGADDDEADEAALDPENLDFGFDRADFEGLKRAIWSTGGEHGEEEEEEEEEAVVAAADDTSAQTKDGRAQASLPLPGQDTEVDADEREALDDDDVARMERMMRKLQAAREAGQGMNEAQRKKMAARAVAEVMRDL</sequence>
<feature type="compositionally biased region" description="Polar residues" evidence="1">
    <location>
        <begin position="19"/>
        <end position="30"/>
    </location>
</feature>
<dbReference type="InterPro" id="IPR034627">
    <property type="entry name" value="Irc6"/>
</dbReference>
<evidence type="ECO:0000313" key="4">
    <source>
        <dbReference type="Proteomes" id="UP000245956"/>
    </source>
</evidence>
<reference evidence="2 5" key="4">
    <citation type="journal article" date="2024" name="Microbiol. Resour. Announc.">
        <title>Genome annotations for the ascomycete fungi Trichoderma harzianum, Trichoderma aggressivum, and Purpureocillium lilacinum.</title>
        <authorList>
            <person name="Beijen E.P.W."/>
            <person name="Ohm R.A."/>
        </authorList>
    </citation>
    <scope>NUCLEOTIDE SEQUENCE [LARGE SCALE GENOMIC DNA]</scope>
    <source>
        <strain evidence="2 5">CBS 150709</strain>
    </source>
</reference>
<dbReference type="Proteomes" id="UP000245956">
    <property type="component" value="Unassembled WGS sequence"/>
</dbReference>
<proteinExistence type="predicted"/>
<organism evidence="3 4">
    <name type="scientific">Purpureocillium lilacinum</name>
    <name type="common">Paecilomyces lilacinus</name>
    <dbReference type="NCBI Taxonomy" id="33203"/>
    <lineage>
        <taxon>Eukaryota</taxon>
        <taxon>Fungi</taxon>
        <taxon>Dikarya</taxon>
        <taxon>Ascomycota</taxon>
        <taxon>Pezizomycotina</taxon>
        <taxon>Sordariomycetes</taxon>
        <taxon>Hypocreomycetidae</taxon>
        <taxon>Hypocreales</taxon>
        <taxon>Ophiocordycipitaceae</taxon>
        <taxon>Purpureocillium</taxon>
    </lineage>
</organism>
<evidence type="ECO:0000256" key="1">
    <source>
        <dbReference type="SAM" id="MobiDB-lite"/>
    </source>
</evidence>
<gene>
    <name evidence="3" type="ORF">PCL_12146</name>
    <name evidence="2" type="ORF">Purlil1_5128</name>
</gene>